<dbReference type="AlphaFoldDB" id="A0A937KFY7"/>
<dbReference type="InterPro" id="IPR050455">
    <property type="entry name" value="Tpx_Peroxidase_subfamily"/>
</dbReference>
<dbReference type="EMBL" id="JAEUGD010000064">
    <property type="protein sequence ID" value="MBL6448638.1"/>
    <property type="molecule type" value="Genomic_DNA"/>
</dbReference>
<sequence>MKKILLYTLLLLTCSYAHAQKGYKLNFKIEGLADTTVYLGNFFGESTYVKDTAHINKIGEFAFSGSKPLESGVYFVVLNKTRLFDILISNDQQFSLHTKHPEYVTHMKVTGDIENEVFFANLLYNSARNEEAQPYVKVMRDSTSTEASKSVARSELEKLNKKVMGHQDELMNKYPESLLTKILNANKRIEIPEAPILDNGKVDSTFSYRYYKKHYWDNFNLADPAMIRLSEPLYRKKVEDYLDKLLIQHPDTITNAIQHLADLAKTNQDTYKYLVWTVTIKYQNPEIMGLDEVFVNIYYRYFATGEMDYWANDQLKKNLKERAEQLRLSLIGMKAPNLIMLDENLKSRSLYDQKNKYTVIYFYDPDCGHCKKETPKLKKFSEGTSFDVNVFAVSADTSMLKMKNYIKDMHLESWVTVNGPRTYTEHYQKLYDALTTPTIYVLDEKKKIIAKKVPAEKLEDFLTRYEKMEALRKEKN</sequence>
<dbReference type="RefSeq" id="WP_202858173.1">
    <property type="nucleotide sequence ID" value="NZ_JAEUGD010000064.1"/>
</dbReference>
<dbReference type="PANTHER" id="PTHR43110:SF1">
    <property type="entry name" value="THIOL PEROXIDASE"/>
    <property type="match status" value="1"/>
</dbReference>
<evidence type="ECO:0000313" key="5">
    <source>
        <dbReference type="Proteomes" id="UP000614216"/>
    </source>
</evidence>
<dbReference type="GO" id="GO:0016209">
    <property type="term" value="F:antioxidant activity"/>
    <property type="evidence" value="ECO:0007669"/>
    <property type="project" value="InterPro"/>
</dbReference>
<name>A0A937KFY7_9BACT</name>
<keyword evidence="5" id="KW-1185">Reference proteome</keyword>
<dbReference type="CDD" id="cd02966">
    <property type="entry name" value="TlpA_like_family"/>
    <property type="match status" value="1"/>
</dbReference>
<dbReference type="InterPro" id="IPR033395">
    <property type="entry name" value="DUF5106"/>
</dbReference>
<dbReference type="PROSITE" id="PS51352">
    <property type="entry name" value="THIOREDOXIN_2"/>
    <property type="match status" value="1"/>
</dbReference>
<dbReference type="InterPro" id="IPR013766">
    <property type="entry name" value="Thioredoxin_domain"/>
</dbReference>
<dbReference type="Pfam" id="PF14289">
    <property type="entry name" value="DUF4369"/>
    <property type="match status" value="1"/>
</dbReference>
<dbReference type="InterPro" id="IPR025380">
    <property type="entry name" value="DUF4369"/>
</dbReference>
<feature type="domain" description="Thioredoxin" evidence="3">
    <location>
        <begin position="329"/>
        <end position="473"/>
    </location>
</feature>
<gene>
    <name evidence="4" type="ORF">JMN32_20165</name>
</gene>
<dbReference type="Proteomes" id="UP000614216">
    <property type="component" value="Unassembled WGS sequence"/>
</dbReference>
<dbReference type="Gene3D" id="3.40.30.10">
    <property type="entry name" value="Glutaredoxin"/>
    <property type="match status" value="1"/>
</dbReference>
<evidence type="ECO:0000256" key="1">
    <source>
        <dbReference type="ARBA" id="ARBA00023284"/>
    </source>
</evidence>
<dbReference type="Pfam" id="PF00578">
    <property type="entry name" value="AhpC-TSA"/>
    <property type="match status" value="1"/>
</dbReference>
<dbReference type="Pfam" id="PF17127">
    <property type="entry name" value="DUF5106"/>
    <property type="match status" value="1"/>
</dbReference>
<evidence type="ECO:0000259" key="3">
    <source>
        <dbReference type="PROSITE" id="PS51352"/>
    </source>
</evidence>
<dbReference type="PANTHER" id="PTHR43110">
    <property type="entry name" value="THIOL PEROXIDASE"/>
    <property type="match status" value="1"/>
</dbReference>
<dbReference type="InterPro" id="IPR000866">
    <property type="entry name" value="AhpC/TSA"/>
</dbReference>
<keyword evidence="2" id="KW-0732">Signal</keyword>
<keyword evidence="1" id="KW-0676">Redox-active center</keyword>
<dbReference type="InterPro" id="IPR036249">
    <property type="entry name" value="Thioredoxin-like_sf"/>
</dbReference>
<accession>A0A937KFY7</accession>
<dbReference type="SUPFAM" id="SSF52833">
    <property type="entry name" value="Thioredoxin-like"/>
    <property type="match status" value="1"/>
</dbReference>
<comment type="caution">
    <text evidence="4">The sequence shown here is derived from an EMBL/GenBank/DDBJ whole genome shotgun (WGS) entry which is preliminary data.</text>
</comment>
<protein>
    <submittedName>
        <fullName evidence="4">Redoxin domain-containing protein</fullName>
    </submittedName>
</protein>
<dbReference type="GO" id="GO:0016491">
    <property type="term" value="F:oxidoreductase activity"/>
    <property type="evidence" value="ECO:0007669"/>
    <property type="project" value="InterPro"/>
</dbReference>
<organism evidence="4 5">
    <name type="scientific">Fulvivirga marina</name>
    <dbReference type="NCBI Taxonomy" id="2494733"/>
    <lineage>
        <taxon>Bacteria</taxon>
        <taxon>Pseudomonadati</taxon>
        <taxon>Bacteroidota</taxon>
        <taxon>Cytophagia</taxon>
        <taxon>Cytophagales</taxon>
        <taxon>Fulvivirgaceae</taxon>
        <taxon>Fulvivirga</taxon>
    </lineage>
</organism>
<reference evidence="4" key="1">
    <citation type="submission" date="2021-01" db="EMBL/GenBank/DDBJ databases">
        <title>Fulvivirga kasyanovii gen. nov., sp nov., a novel member of the phylum Bacteroidetes isolated from seawater in a mussel farm.</title>
        <authorList>
            <person name="Zhao L.-H."/>
            <person name="Wang Z.-J."/>
        </authorList>
    </citation>
    <scope>NUCLEOTIDE SEQUENCE</scope>
    <source>
        <strain evidence="4">29W222</strain>
    </source>
</reference>
<evidence type="ECO:0000313" key="4">
    <source>
        <dbReference type="EMBL" id="MBL6448638.1"/>
    </source>
</evidence>
<feature type="signal peptide" evidence="2">
    <location>
        <begin position="1"/>
        <end position="19"/>
    </location>
</feature>
<feature type="chain" id="PRO_5037290844" evidence="2">
    <location>
        <begin position="20"/>
        <end position="476"/>
    </location>
</feature>
<evidence type="ECO:0000256" key="2">
    <source>
        <dbReference type="SAM" id="SignalP"/>
    </source>
</evidence>
<proteinExistence type="predicted"/>